<feature type="chain" id="PRO_5045804727" evidence="1">
    <location>
        <begin position="29"/>
        <end position="146"/>
    </location>
</feature>
<protein>
    <submittedName>
        <fullName evidence="2">Hydroxyisourate hydrolase</fullName>
    </submittedName>
</protein>
<evidence type="ECO:0000313" key="3">
    <source>
        <dbReference type="Proteomes" id="UP001272242"/>
    </source>
</evidence>
<comment type="caution">
    <text evidence="2">The sequence shown here is derived from an EMBL/GenBank/DDBJ whole genome shotgun (WGS) entry which is preliminary data.</text>
</comment>
<proteinExistence type="predicted"/>
<dbReference type="Proteomes" id="UP001272242">
    <property type="component" value="Unassembled WGS sequence"/>
</dbReference>
<gene>
    <name evidence="2" type="ORF">R5W23_002453</name>
</gene>
<sequence>MTRRNRSGPAALTLWACALALAGGCAPAAPKTVPLSGVVRVNGKPAARAKVFLTPLAPSDGRPVLPSAETGADGTFRVSTFLPDDGAPPGEYAVTVLWPTYAMSGSEEVEGPDRLKGRYNSVRSPAATVAVTEATRELPPLDLRLP</sequence>
<dbReference type="PROSITE" id="PS51257">
    <property type="entry name" value="PROKAR_LIPOPROTEIN"/>
    <property type="match status" value="1"/>
</dbReference>
<evidence type="ECO:0000313" key="2">
    <source>
        <dbReference type="EMBL" id="MDY3561191.1"/>
    </source>
</evidence>
<keyword evidence="2" id="KW-0378">Hydrolase</keyword>
<evidence type="ECO:0000256" key="1">
    <source>
        <dbReference type="SAM" id="SignalP"/>
    </source>
</evidence>
<accession>A0ABU5F5N3</accession>
<reference evidence="3" key="1">
    <citation type="journal article" date="2023" name="Mar. Drugs">
        <title>Gemmata algarum, a Novel Planctomycete Isolated from an Algal Mat, Displays Antimicrobial Activity.</title>
        <authorList>
            <person name="Kumar G."/>
            <person name="Kallscheuer N."/>
            <person name="Kashif M."/>
            <person name="Ahamad S."/>
            <person name="Jagadeeshwari U."/>
            <person name="Pannikurungottu S."/>
            <person name="Haufschild T."/>
            <person name="Kabuu M."/>
            <person name="Sasikala C."/>
            <person name="Jogler C."/>
            <person name="Ramana C."/>
        </authorList>
    </citation>
    <scope>NUCLEOTIDE SEQUENCE [LARGE SCALE GENOMIC DNA]</scope>
    <source>
        <strain evidence="3">JC673</strain>
    </source>
</reference>
<name>A0ABU5F5N3_9BACT</name>
<dbReference type="EMBL" id="JAXBLV010000189">
    <property type="protein sequence ID" value="MDY3561191.1"/>
    <property type="molecule type" value="Genomic_DNA"/>
</dbReference>
<keyword evidence="1" id="KW-0732">Signal</keyword>
<dbReference type="GO" id="GO:0016787">
    <property type="term" value="F:hydrolase activity"/>
    <property type="evidence" value="ECO:0007669"/>
    <property type="project" value="UniProtKB-KW"/>
</dbReference>
<feature type="signal peptide" evidence="1">
    <location>
        <begin position="1"/>
        <end position="28"/>
    </location>
</feature>
<dbReference type="RefSeq" id="WP_320687645.1">
    <property type="nucleotide sequence ID" value="NZ_JAXBLV010000189.1"/>
</dbReference>
<organism evidence="2 3">
    <name type="scientific">Gemmata algarum</name>
    <dbReference type="NCBI Taxonomy" id="2975278"/>
    <lineage>
        <taxon>Bacteria</taxon>
        <taxon>Pseudomonadati</taxon>
        <taxon>Planctomycetota</taxon>
        <taxon>Planctomycetia</taxon>
        <taxon>Gemmatales</taxon>
        <taxon>Gemmataceae</taxon>
        <taxon>Gemmata</taxon>
    </lineage>
</organism>
<keyword evidence="3" id="KW-1185">Reference proteome</keyword>
<dbReference type="SUPFAM" id="SSF49478">
    <property type="entry name" value="Cna protein B-type domain"/>
    <property type="match status" value="1"/>
</dbReference>